<evidence type="ECO:0000256" key="2">
    <source>
        <dbReference type="ARBA" id="ARBA00025700"/>
    </source>
</evidence>
<comment type="similarity">
    <text evidence="1">Belongs to the NARF family.</text>
</comment>
<accession>A0A8S9XHL3</accession>
<comment type="function">
    <text evidence="2">Component of the cytosolic iron-sulfur (Fe/S) protein assembly machinery. Required for maturation of extramitochondrial Fe/S proteins.</text>
</comment>
<dbReference type="SUPFAM" id="SSF53920">
    <property type="entry name" value="Fe-only hydrogenase"/>
    <property type="match status" value="1"/>
</dbReference>
<dbReference type="AlphaFoldDB" id="A0A8S9XHL3"/>
<evidence type="ECO:0000313" key="4">
    <source>
        <dbReference type="EMBL" id="KAF6208492.1"/>
    </source>
</evidence>
<organism evidence="4 5">
    <name type="scientific">Apolygus lucorum</name>
    <name type="common">Small green plant bug</name>
    <name type="synonym">Lygocoris lucorum</name>
    <dbReference type="NCBI Taxonomy" id="248454"/>
    <lineage>
        <taxon>Eukaryota</taxon>
        <taxon>Metazoa</taxon>
        <taxon>Ecdysozoa</taxon>
        <taxon>Arthropoda</taxon>
        <taxon>Hexapoda</taxon>
        <taxon>Insecta</taxon>
        <taxon>Pterygota</taxon>
        <taxon>Neoptera</taxon>
        <taxon>Paraneoptera</taxon>
        <taxon>Hemiptera</taxon>
        <taxon>Heteroptera</taxon>
        <taxon>Panheteroptera</taxon>
        <taxon>Cimicomorpha</taxon>
        <taxon>Miridae</taxon>
        <taxon>Mirini</taxon>
        <taxon>Apolygus</taxon>
    </lineage>
</organism>
<gene>
    <name evidence="4" type="ORF">GE061_016950</name>
</gene>
<dbReference type="OrthoDB" id="10253113at2759"/>
<evidence type="ECO:0000313" key="5">
    <source>
        <dbReference type="Proteomes" id="UP000466442"/>
    </source>
</evidence>
<evidence type="ECO:0000259" key="3">
    <source>
        <dbReference type="Pfam" id="PF02906"/>
    </source>
</evidence>
<keyword evidence="5" id="KW-1185">Reference proteome</keyword>
<reference evidence="4" key="1">
    <citation type="journal article" date="2021" name="Mol. Ecol. Resour.">
        <title>Apolygus lucorum genome provides insights into omnivorousness and mesophyll feeding.</title>
        <authorList>
            <person name="Liu Y."/>
            <person name="Liu H."/>
            <person name="Wang H."/>
            <person name="Huang T."/>
            <person name="Liu B."/>
            <person name="Yang B."/>
            <person name="Yin L."/>
            <person name="Li B."/>
            <person name="Zhang Y."/>
            <person name="Zhang S."/>
            <person name="Jiang F."/>
            <person name="Zhang X."/>
            <person name="Ren Y."/>
            <person name="Wang B."/>
            <person name="Wang S."/>
            <person name="Lu Y."/>
            <person name="Wu K."/>
            <person name="Fan W."/>
            <person name="Wang G."/>
        </authorList>
    </citation>
    <scope>NUCLEOTIDE SEQUENCE</scope>
    <source>
        <strain evidence="4">12Hb</strain>
    </source>
</reference>
<dbReference type="InterPro" id="IPR004108">
    <property type="entry name" value="Fe_hydrogenase_lsu_C"/>
</dbReference>
<dbReference type="Gene3D" id="3.40.50.1780">
    <property type="match status" value="1"/>
</dbReference>
<comment type="caution">
    <text evidence="4">The sequence shown here is derived from an EMBL/GenBank/DDBJ whole genome shotgun (WGS) entry which is preliminary data.</text>
</comment>
<dbReference type="InterPro" id="IPR050340">
    <property type="entry name" value="Cytosolic_Fe-S_CAF"/>
</dbReference>
<name>A0A8S9XHL3_APOLU</name>
<dbReference type="Pfam" id="PF02906">
    <property type="entry name" value="Fe_hyd_lg_C"/>
    <property type="match status" value="1"/>
</dbReference>
<proteinExistence type="inferred from homology"/>
<dbReference type="Gene3D" id="3.40.950.10">
    <property type="entry name" value="Fe-only Hydrogenase (Larger Subunit), Chain L, domain 3"/>
    <property type="match status" value="1"/>
</dbReference>
<dbReference type="EMBL" id="WIXP02000007">
    <property type="protein sequence ID" value="KAF6208492.1"/>
    <property type="molecule type" value="Genomic_DNA"/>
</dbReference>
<dbReference type="InterPro" id="IPR009016">
    <property type="entry name" value="Fe_hydrogenase"/>
</dbReference>
<protein>
    <recommendedName>
        <fullName evidence="3">Iron hydrogenase large subunit C-terminal domain-containing protein</fullName>
    </recommendedName>
</protein>
<feature type="domain" description="Iron hydrogenase large subunit C-terminal" evidence="3">
    <location>
        <begin position="115"/>
        <end position="403"/>
    </location>
</feature>
<sequence>MHFFNQKMASRFSGAVQIANLDDFITPSQECIKPVEIKKDKSRTGSKIRIEEDGSYVNVSGGVPEKLARVDITLADCLACSGCITTAETVLITQQSHDEMLRVFRNKEAENKELVVVSLSLQPILSLAEALKLPHEICLDKLCGLLKRLGADMVVDMGIAEDLALIEEYKEFTERYQRFINGDKSALPMLASTCPGWVCYAEKTKGHLLPNLSSCRSPQQIMGRLIKGYLSPQMSPSRIYHVSLMPCYDKKLEASRSQFSVEDSRDVDCVVTPVEIMSLIKDVCGEGGLQTEDDCALDWPWVEIEKCQPLTRHDGSGSGGYAQRILSLTAKGLEIESVPKFENVNRKTDMQVSHISEKGQNLKIAVVTGFRNIQNLVNKMKRGTCDYQYIEIMACPTGCLNGGAQVKGQLKEVEKAFSELPLRDVANLEDLYSRWLGASDSPKVLQELHTTFEAVTYNPNPLGIKW</sequence>
<evidence type="ECO:0000256" key="1">
    <source>
        <dbReference type="ARBA" id="ARBA00006596"/>
    </source>
</evidence>
<dbReference type="PANTHER" id="PTHR11615">
    <property type="entry name" value="NITRATE, FORMATE, IRON DEHYDROGENASE"/>
    <property type="match status" value="1"/>
</dbReference>
<dbReference type="Proteomes" id="UP000466442">
    <property type="component" value="Unassembled WGS sequence"/>
</dbReference>